<dbReference type="EMBL" id="JAFDVD010000009">
    <property type="protein sequence ID" value="MBM6400695.1"/>
    <property type="molecule type" value="Genomic_DNA"/>
</dbReference>
<gene>
    <name evidence="2" type="ORF">JQN70_09890</name>
</gene>
<keyword evidence="3" id="KW-1185">Reference proteome</keyword>
<reference evidence="2" key="1">
    <citation type="submission" date="2021-02" db="EMBL/GenBank/DDBJ databases">
        <title>Phycicoccus sp. MQZ13P-5T, whole genome shotgun sequence.</title>
        <authorList>
            <person name="Tuo L."/>
        </authorList>
    </citation>
    <scope>NUCLEOTIDE SEQUENCE</scope>
    <source>
        <strain evidence="2">MQZ13P-5</strain>
    </source>
</reference>
<name>A0ABS2CLN1_9MICO</name>
<evidence type="ECO:0000313" key="3">
    <source>
        <dbReference type="Proteomes" id="UP001430172"/>
    </source>
</evidence>
<protein>
    <recommendedName>
        <fullName evidence="4">Porin family protein</fullName>
    </recommendedName>
</protein>
<sequence length="45" mass="4511">MRTIRTLAAAALLAALVTVGATSANAAPQDFKSTSTAQLGWSYGG</sequence>
<proteinExistence type="predicted"/>
<dbReference type="Proteomes" id="UP001430172">
    <property type="component" value="Unassembled WGS sequence"/>
</dbReference>
<feature type="signal peptide" evidence="1">
    <location>
        <begin position="1"/>
        <end position="26"/>
    </location>
</feature>
<keyword evidence="1" id="KW-0732">Signal</keyword>
<feature type="chain" id="PRO_5046424356" description="Porin family protein" evidence="1">
    <location>
        <begin position="27"/>
        <end position="45"/>
    </location>
</feature>
<evidence type="ECO:0000313" key="2">
    <source>
        <dbReference type="EMBL" id="MBM6400695.1"/>
    </source>
</evidence>
<comment type="caution">
    <text evidence="2">The sequence shown here is derived from an EMBL/GenBank/DDBJ whole genome shotgun (WGS) entry which is preliminary data.</text>
</comment>
<organism evidence="2 3">
    <name type="scientific">Phycicoccus sonneratiae</name>
    <dbReference type="NCBI Taxonomy" id="2807628"/>
    <lineage>
        <taxon>Bacteria</taxon>
        <taxon>Bacillati</taxon>
        <taxon>Actinomycetota</taxon>
        <taxon>Actinomycetes</taxon>
        <taxon>Micrococcales</taxon>
        <taxon>Intrasporangiaceae</taxon>
        <taxon>Phycicoccus</taxon>
    </lineage>
</organism>
<evidence type="ECO:0000256" key="1">
    <source>
        <dbReference type="SAM" id="SignalP"/>
    </source>
</evidence>
<accession>A0ABS2CLN1</accession>
<evidence type="ECO:0008006" key="4">
    <source>
        <dbReference type="Google" id="ProtNLM"/>
    </source>
</evidence>
<dbReference type="RefSeq" id="WP_204131163.1">
    <property type="nucleotide sequence ID" value="NZ_JAFDVD010000009.1"/>
</dbReference>